<dbReference type="Proteomes" id="UP000177230">
    <property type="component" value="Unassembled WGS sequence"/>
</dbReference>
<keyword evidence="6 8" id="KW-0413">Isomerase</keyword>
<evidence type="ECO:0000256" key="7">
    <source>
        <dbReference type="ARBA" id="ARBA00051712"/>
    </source>
</evidence>
<dbReference type="SUPFAM" id="SSF54506">
    <property type="entry name" value="Diaminopimelate epimerase-like"/>
    <property type="match status" value="2"/>
</dbReference>
<feature type="binding site" evidence="8">
    <location>
        <begin position="73"/>
        <end position="74"/>
    </location>
    <ligand>
        <name>substrate</name>
    </ligand>
</feature>
<comment type="similarity">
    <text evidence="2 8">Belongs to the diaminopimelate epimerase family.</text>
</comment>
<comment type="pathway">
    <text evidence="1 8">Amino-acid biosynthesis; L-lysine biosynthesis via DAP pathway; DL-2,6-diaminopimelate from LL-2,6-diaminopimelate: step 1/1.</text>
</comment>
<evidence type="ECO:0000256" key="5">
    <source>
        <dbReference type="ARBA" id="ARBA00023154"/>
    </source>
</evidence>
<evidence type="ECO:0000256" key="8">
    <source>
        <dbReference type="HAMAP-Rule" id="MF_00197"/>
    </source>
</evidence>
<feature type="binding site" evidence="8">
    <location>
        <position position="177"/>
    </location>
    <ligand>
        <name>substrate</name>
    </ligand>
</feature>
<comment type="subcellular location">
    <subcellularLocation>
        <location evidence="8">Cytoplasm</location>
    </subcellularLocation>
</comment>
<comment type="caution">
    <text evidence="10">The sequence shown here is derived from an EMBL/GenBank/DDBJ whole genome shotgun (WGS) entry which is preliminary data.</text>
</comment>
<evidence type="ECO:0000256" key="3">
    <source>
        <dbReference type="ARBA" id="ARBA00013080"/>
    </source>
</evidence>
<feature type="site" description="Could be important to modulate the pK values of the two catalytic cysteine residues" evidence="8">
    <location>
        <position position="145"/>
    </location>
</feature>
<dbReference type="PANTHER" id="PTHR31689:SF0">
    <property type="entry name" value="DIAMINOPIMELATE EPIMERASE"/>
    <property type="match status" value="1"/>
</dbReference>
<evidence type="ECO:0000256" key="2">
    <source>
        <dbReference type="ARBA" id="ARBA00010219"/>
    </source>
</evidence>
<evidence type="ECO:0000313" key="11">
    <source>
        <dbReference type="Proteomes" id="UP000177230"/>
    </source>
</evidence>
<dbReference type="GO" id="GO:0009089">
    <property type="term" value="P:lysine biosynthetic process via diaminopimelate"/>
    <property type="evidence" value="ECO:0007669"/>
    <property type="project" value="UniProtKB-UniRule"/>
</dbReference>
<dbReference type="AlphaFoldDB" id="A0A1F5RHE4"/>
<evidence type="ECO:0000256" key="6">
    <source>
        <dbReference type="ARBA" id="ARBA00023235"/>
    </source>
</evidence>
<protein>
    <recommendedName>
        <fullName evidence="3 8">Diaminopimelate epimerase</fullName>
        <shortName evidence="8">DAP epimerase</shortName>
        <ecNumber evidence="3 8">5.1.1.7</ecNumber>
    </recommendedName>
    <alternativeName>
        <fullName evidence="8">PLP-independent amino acid racemase</fullName>
    </alternativeName>
</protein>
<keyword evidence="8" id="KW-0963">Cytoplasm</keyword>
<organism evidence="10 11">
    <name type="scientific">Candidatus Edwardsbacteria bacterium GWF2_54_11</name>
    <dbReference type="NCBI Taxonomy" id="1817851"/>
    <lineage>
        <taxon>Bacteria</taxon>
        <taxon>Candidatus Edwardsiibacteriota</taxon>
    </lineage>
</organism>
<dbReference type="PROSITE" id="PS01326">
    <property type="entry name" value="DAP_EPIMERASE"/>
    <property type="match status" value="1"/>
</dbReference>
<name>A0A1F5RHE4_9BACT</name>
<comment type="subunit">
    <text evidence="8">Homodimer.</text>
</comment>
<dbReference type="HAMAP" id="MF_00197">
    <property type="entry name" value="DAP_epimerase"/>
    <property type="match status" value="1"/>
</dbReference>
<dbReference type="UniPathway" id="UPA00034">
    <property type="reaction ID" value="UER00025"/>
</dbReference>
<keyword evidence="5 8" id="KW-0457">Lysine biosynthesis</keyword>
<dbReference type="InterPro" id="IPR001653">
    <property type="entry name" value="DAP_epimerase_DapF"/>
</dbReference>
<comment type="caution">
    <text evidence="8">Lacks conserved residue(s) required for the propagation of feature annotation.</text>
</comment>
<dbReference type="EC" id="5.1.1.7" evidence="3 8"/>
<dbReference type="GO" id="GO:0008837">
    <property type="term" value="F:diaminopimelate epimerase activity"/>
    <property type="evidence" value="ECO:0007669"/>
    <property type="project" value="UniProtKB-UniRule"/>
</dbReference>
<feature type="binding site" evidence="8">
    <location>
        <begin position="206"/>
        <end position="207"/>
    </location>
    <ligand>
        <name>substrate</name>
    </ligand>
</feature>
<proteinExistence type="inferred from homology"/>
<sequence length="267" mass="29105">MNFYKMSGSGNDFVLLDNRDGQLPSDLSPLVQRLCHRRNGVGADGVLVIERSAQADFRMRYLNADGGEAAFCGNGGRCIAWFAHSIGAAGQAMSFQAGDGLHRAEVVDDRVKLQMREPRDFDLRFLLELDQRGFSASFADTGVPHVVIPVAELDDFPVVETGRKIRHHDRFQPAGTNANFIEIADRHHLKIRTYERGVEDETLACGTGATAAAVVAARLGMAESPVECLTRGGETLTIHFQLDGEAVSQVFLEGSVKLVFQGEILSS</sequence>
<dbReference type="InterPro" id="IPR018510">
    <property type="entry name" value="DAP_epimerase_AS"/>
</dbReference>
<feature type="site" description="Could be important to modulate the pK values of the two catalytic cysteine residues" evidence="8">
    <location>
        <position position="195"/>
    </location>
</feature>
<feature type="binding site" evidence="8">
    <location>
        <position position="63"/>
    </location>
    <ligand>
        <name>substrate</name>
    </ligand>
</feature>
<evidence type="ECO:0000256" key="9">
    <source>
        <dbReference type="PROSITE-ProRule" id="PRU10125"/>
    </source>
</evidence>
<comment type="catalytic activity">
    <reaction evidence="7 8">
        <text>(2S,6S)-2,6-diaminopimelate = meso-2,6-diaminopimelate</text>
        <dbReference type="Rhea" id="RHEA:15393"/>
        <dbReference type="ChEBI" id="CHEBI:57609"/>
        <dbReference type="ChEBI" id="CHEBI:57791"/>
        <dbReference type="EC" id="5.1.1.7"/>
    </reaction>
</comment>
<feature type="active site" description="Proton donor" evidence="8">
    <location>
        <position position="72"/>
    </location>
</feature>
<keyword evidence="4 8" id="KW-0028">Amino-acid biosynthesis</keyword>
<dbReference type="PANTHER" id="PTHR31689">
    <property type="entry name" value="DIAMINOPIMELATE EPIMERASE, CHLOROPLASTIC"/>
    <property type="match status" value="1"/>
</dbReference>
<reference evidence="10 11" key="1">
    <citation type="journal article" date="2016" name="Nat. Commun.">
        <title>Thousands of microbial genomes shed light on interconnected biogeochemical processes in an aquifer system.</title>
        <authorList>
            <person name="Anantharaman K."/>
            <person name="Brown C.T."/>
            <person name="Hug L.A."/>
            <person name="Sharon I."/>
            <person name="Castelle C.J."/>
            <person name="Probst A.J."/>
            <person name="Thomas B.C."/>
            <person name="Singh A."/>
            <person name="Wilkins M.J."/>
            <person name="Karaoz U."/>
            <person name="Brodie E.L."/>
            <person name="Williams K.H."/>
            <person name="Hubbard S.S."/>
            <person name="Banfield J.F."/>
        </authorList>
    </citation>
    <scope>NUCLEOTIDE SEQUENCE [LARGE SCALE GENOMIC DNA]</scope>
</reference>
<comment type="function">
    <text evidence="8">Catalyzes the stereoinversion of LL-2,6-diaminopimelate (L,L-DAP) to meso-diaminopimelate (meso-DAP), a precursor of L-lysine and an essential component of the bacterial peptidoglycan.</text>
</comment>
<feature type="active site" evidence="9">
    <location>
        <position position="72"/>
    </location>
</feature>
<feature type="active site" description="Proton acceptor" evidence="8">
    <location>
        <position position="205"/>
    </location>
</feature>
<dbReference type="EMBL" id="MFFM01000010">
    <property type="protein sequence ID" value="OGF13957.1"/>
    <property type="molecule type" value="Genomic_DNA"/>
</dbReference>
<evidence type="ECO:0000313" key="10">
    <source>
        <dbReference type="EMBL" id="OGF13957.1"/>
    </source>
</evidence>
<accession>A0A1F5RHE4</accession>
<dbReference type="NCBIfam" id="TIGR00652">
    <property type="entry name" value="DapF"/>
    <property type="match status" value="1"/>
</dbReference>
<evidence type="ECO:0000256" key="1">
    <source>
        <dbReference type="ARBA" id="ARBA00005196"/>
    </source>
</evidence>
<dbReference type="GO" id="GO:0005829">
    <property type="term" value="C:cytosol"/>
    <property type="evidence" value="ECO:0007669"/>
    <property type="project" value="TreeGrafter"/>
</dbReference>
<dbReference type="Gene3D" id="3.10.310.10">
    <property type="entry name" value="Diaminopimelate Epimerase, Chain A, domain 1"/>
    <property type="match status" value="2"/>
</dbReference>
<gene>
    <name evidence="8" type="primary">dapF</name>
    <name evidence="10" type="ORF">A2024_11590</name>
</gene>
<feature type="binding site" evidence="8">
    <location>
        <position position="11"/>
    </location>
    <ligand>
        <name>substrate</name>
    </ligand>
</feature>
<dbReference type="Pfam" id="PF01678">
    <property type="entry name" value="DAP_epimerase"/>
    <property type="match status" value="2"/>
</dbReference>
<feature type="binding site" evidence="8">
    <location>
        <begin position="195"/>
        <end position="196"/>
    </location>
    <ligand>
        <name>substrate</name>
    </ligand>
</feature>
<evidence type="ECO:0000256" key="4">
    <source>
        <dbReference type="ARBA" id="ARBA00022605"/>
    </source>
</evidence>